<evidence type="ECO:0000313" key="2">
    <source>
        <dbReference type="EMBL" id="CDN49523.1"/>
    </source>
</evidence>
<dbReference type="InterPro" id="IPR029057">
    <property type="entry name" value="PRTase-like"/>
</dbReference>
<dbReference type="Gene3D" id="3.40.50.2020">
    <property type="match status" value="1"/>
</dbReference>
<dbReference type="InterPro" id="IPR000836">
    <property type="entry name" value="PRTase_dom"/>
</dbReference>
<evidence type="ECO:0000313" key="3">
    <source>
        <dbReference type="Proteomes" id="UP000028181"/>
    </source>
</evidence>
<dbReference type="GeneID" id="24256882"/>
<dbReference type="EMBL" id="HG938353">
    <property type="protein sequence ID" value="CDN49523.1"/>
    <property type="molecule type" value="Genomic_DNA"/>
</dbReference>
<accession>A0A068STJ1</accession>
<dbReference type="Proteomes" id="UP000028181">
    <property type="component" value="Chromosome I"/>
</dbReference>
<dbReference type="RefSeq" id="WP_038590144.1">
    <property type="nucleotide sequence ID" value="NZ_HG938353.1"/>
</dbReference>
<proteinExistence type="predicted"/>
<keyword evidence="2" id="KW-0328">Glycosyltransferase</keyword>
<dbReference type="KEGG" id="ngg:RG540_CH33590"/>
<name>A0A068STJ1_NEOGA</name>
<protein>
    <submittedName>
        <fullName evidence="2">Phosphoribosyltransferase</fullName>
    </submittedName>
</protein>
<dbReference type="GO" id="GO:0016757">
    <property type="term" value="F:glycosyltransferase activity"/>
    <property type="evidence" value="ECO:0007669"/>
    <property type="project" value="UniProtKB-KW"/>
</dbReference>
<dbReference type="eggNOG" id="COG1926">
    <property type="taxonomic scope" value="Bacteria"/>
</dbReference>
<dbReference type="Pfam" id="PF00156">
    <property type="entry name" value="Pribosyltran"/>
    <property type="match status" value="1"/>
</dbReference>
<organism evidence="2 3">
    <name type="scientific">Neorhizobium galegae bv. orientalis str. HAMBI 540</name>
    <dbReference type="NCBI Taxonomy" id="1028800"/>
    <lineage>
        <taxon>Bacteria</taxon>
        <taxon>Pseudomonadati</taxon>
        <taxon>Pseudomonadota</taxon>
        <taxon>Alphaproteobacteria</taxon>
        <taxon>Hyphomicrobiales</taxon>
        <taxon>Rhizobiaceae</taxon>
        <taxon>Rhizobium/Agrobacterium group</taxon>
        <taxon>Neorhizobium</taxon>
    </lineage>
</organism>
<dbReference type="AlphaFoldDB" id="A0A068STJ1"/>
<keyword evidence="3" id="KW-1185">Reference proteome</keyword>
<dbReference type="OrthoDB" id="9810066at2"/>
<reference evidence="3" key="1">
    <citation type="journal article" date="2014" name="BMC Genomics">
        <title>Genome sequencing of two Neorhizobium galegae strains reveals a noeT gene responsible for the unusual acetylation of the nodulation factors.</title>
        <authorList>
            <person name="Osterman J."/>
            <person name="Marsh J."/>
            <person name="Laine P.K."/>
            <person name="Zeng Z."/>
            <person name="Alatalo E."/>
            <person name="Sullivan J.T."/>
            <person name="Young J.P."/>
            <person name="Thomas-Oates J."/>
            <person name="Paulin L."/>
            <person name="Lindstrom K."/>
        </authorList>
    </citation>
    <scope>NUCLEOTIDE SEQUENCE [LARGE SCALE GENOMIC DNA]</scope>
    <source>
        <strain evidence="3">HAMBI 540</strain>
    </source>
</reference>
<dbReference type="Gene3D" id="3.30.1310.20">
    <property type="entry name" value="PRTase-like"/>
    <property type="match status" value="1"/>
</dbReference>
<evidence type="ECO:0000259" key="1">
    <source>
        <dbReference type="Pfam" id="PF00156"/>
    </source>
</evidence>
<keyword evidence="2" id="KW-0808">Transferase</keyword>
<dbReference type="HOGENOM" id="CLU_083583_0_0_5"/>
<dbReference type="SUPFAM" id="SSF53271">
    <property type="entry name" value="PRTase-like"/>
    <property type="match status" value="1"/>
</dbReference>
<sequence>MFGLSPTFIDREDAGRQLAEAMQAAMPPDPILMALPRGGVPVAFEVAQRLGLPLDLLIVRKIGAPGHPEYGIGAVVDGREPHVIVDEDAARRFHVPPGYLAAEREHQLAEIERRHRMYFGEDEPSEHDHTGRDIILVDDGIANGVSIRAGIHALKDMGVASIRIAVPVAPRLLLESLQEEVDDIVCLSAPERMEAVSLHYGDFRETTDQDVVRLLKEAHRLSRTLSH</sequence>
<dbReference type="PATRIC" id="fig|1028800.3.peg.3411"/>
<dbReference type="CDD" id="cd06223">
    <property type="entry name" value="PRTases_typeI"/>
    <property type="match status" value="1"/>
</dbReference>
<gene>
    <name evidence="2" type="ORF">RG540_CH33590</name>
</gene>
<feature type="domain" description="Phosphoribosyltransferase" evidence="1">
    <location>
        <begin position="30"/>
        <end position="171"/>
    </location>
</feature>